<gene>
    <name evidence="5" type="ORF">AABB24_031348</name>
</gene>
<dbReference type="SUPFAM" id="SSF51735">
    <property type="entry name" value="NAD(P)-binding Rossmann-fold domains"/>
    <property type="match status" value="1"/>
</dbReference>
<dbReference type="Pfam" id="PF00389">
    <property type="entry name" value="2-Hacid_dh"/>
    <property type="match status" value="1"/>
</dbReference>
<organism evidence="5 6">
    <name type="scientific">Solanum stoloniferum</name>
    <dbReference type="NCBI Taxonomy" id="62892"/>
    <lineage>
        <taxon>Eukaryota</taxon>
        <taxon>Viridiplantae</taxon>
        <taxon>Streptophyta</taxon>
        <taxon>Embryophyta</taxon>
        <taxon>Tracheophyta</taxon>
        <taxon>Spermatophyta</taxon>
        <taxon>Magnoliopsida</taxon>
        <taxon>eudicotyledons</taxon>
        <taxon>Gunneridae</taxon>
        <taxon>Pentapetalae</taxon>
        <taxon>asterids</taxon>
        <taxon>lamiids</taxon>
        <taxon>Solanales</taxon>
        <taxon>Solanaceae</taxon>
        <taxon>Solanoideae</taxon>
        <taxon>Solaneae</taxon>
        <taxon>Solanum</taxon>
    </lineage>
</organism>
<feature type="domain" description="D-isomer specific 2-hydroxyacid dehydrogenase NAD-binding" evidence="4">
    <location>
        <begin position="154"/>
        <end position="338"/>
    </location>
</feature>
<evidence type="ECO:0000259" key="4">
    <source>
        <dbReference type="Pfam" id="PF02826"/>
    </source>
</evidence>
<evidence type="ECO:0000313" key="6">
    <source>
        <dbReference type="Proteomes" id="UP001627284"/>
    </source>
</evidence>
<keyword evidence="6" id="KW-1185">Reference proteome</keyword>
<dbReference type="EMBL" id="JBJKTR010000018">
    <property type="protein sequence ID" value="KAL3335093.1"/>
    <property type="molecule type" value="Genomic_DNA"/>
</dbReference>
<evidence type="ECO:0000313" key="5">
    <source>
        <dbReference type="EMBL" id="KAL3335093.1"/>
    </source>
</evidence>
<sequence length="373" mass="41248">MILNIHRFCFLNMIMYREKGNTRRLQIGASIFRQQGANTSLNYVTRVLFCGPHFPDSQNFTREYLQDYPMVQVDDIPLENVSAMIGDYDICVVKDFEMNSDVISCAKNMKLIMQFGVGLDGVDINAATKQGIKVAKIPSGETGNAASCAEMAIYLVLALLRKQHHMEIAVKHKRLGEPIGDTLLGKIVFIMGFGNIGVHLAKRLRPFDVKIIATKRSWSDLCIGINGTNYNYDDLVDERGCHDDILKFASKADIVTCCLPMTTETIGTVNNDFISTMKKGALLINIGRGGVLDYEAVYNNLKLGHLGGLGIDVAWTEPFDPLNPILQLPNVIITPHVAAVTQSSFRYMAKVVGDVALQLHAGKMSYIGIEIVN</sequence>
<dbReference type="GO" id="GO:0016491">
    <property type="term" value="F:oxidoreductase activity"/>
    <property type="evidence" value="ECO:0007669"/>
    <property type="project" value="UniProtKB-KW"/>
</dbReference>
<keyword evidence="1 2" id="KW-0560">Oxidoreductase</keyword>
<dbReference type="PANTHER" id="PTHR42938:SF25">
    <property type="entry name" value="D-ISOMER SPECIFIC 2-HYDROXYACID DEHYDROGENASE FAMILY PROTEIN"/>
    <property type="match status" value="1"/>
</dbReference>
<reference evidence="5 6" key="1">
    <citation type="submission" date="2024-05" db="EMBL/GenBank/DDBJ databases">
        <title>De novo assembly of an allotetraploid wild potato.</title>
        <authorList>
            <person name="Hosaka A.J."/>
        </authorList>
    </citation>
    <scope>NUCLEOTIDE SEQUENCE [LARGE SCALE GENOMIC DNA]</scope>
    <source>
        <tissue evidence="5">Young leaves</tissue>
    </source>
</reference>
<evidence type="ECO:0000256" key="2">
    <source>
        <dbReference type="RuleBase" id="RU003719"/>
    </source>
</evidence>
<dbReference type="CDD" id="cd12175">
    <property type="entry name" value="2-Hacid_dh_11"/>
    <property type="match status" value="1"/>
</dbReference>
<accession>A0ABD2RT77</accession>
<feature type="domain" description="D-isomer specific 2-hydroxyacid dehydrogenase catalytic" evidence="3">
    <location>
        <begin position="61"/>
        <end position="350"/>
    </location>
</feature>
<proteinExistence type="inferred from homology"/>
<dbReference type="InterPro" id="IPR006140">
    <property type="entry name" value="D-isomer_DH_NAD-bd"/>
</dbReference>
<dbReference type="PROSITE" id="PS00671">
    <property type="entry name" value="D_2_HYDROXYACID_DH_3"/>
    <property type="match status" value="1"/>
</dbReference>
<dbReference type="AlphaFoldDB" id="A0ABD2RT77"/>
<dbReference type="Proteomes" id="UP001627284">
    <property type="component" value="Unassembled WGS sequence"/>
</dbReference>
<comment type="caution">
    <text evidence="5">The sequence shown here is derived from an EMBL/GenBank/DDBJ whole genome shotgun (WGS) entry which is preliminary data.</text>
</comment>
<comment type="similarity">
    <text evidence="2">Belongs to the D-isomer specific 2-hydroxyacid dehydrogenase family.</text>
</comment>
<dbReference type="InterPro" id="IPR036291">
    <property type="entry name" value="NAD(P)-bd_dom_sf"/>
</dbReference>
<evidence type="ECO:0008006" key="7">
    <source>
        <dbReference type="Google" id="ProtNLM"/>
    </source>
</evidence>
<evidence type="ECO:0000256" key="1">
    <source>
        <dbReference type="ARBA" id="ARBA00023002"/>
    </source>
</evidence>
<name>A0ABD2RT77_9SOLN</name>
<protein>
    <recommendedName>
        <fullName evidence="7">Phosphoglycerate dehydrogenase</fullName>
    </recommendedName>
</protein>
<dbReference type="Gene3D" id="3.40.50.720">
    <property type="entry name" value="NAD(P)-binding Rossmann-like Domain"/>
    <property type="match status" value="2"/>
</dbReference>
<dbReference type="PANTHER" id="PTHR42938">
    <property type="entry name" value="FORMATE DEHYDROGENASE 1"/>
    <property type="match status" value="1"/>
</dbReference>
<dbReference type="SUPFAM" id="SSF52283">
    <property type="entry name" value="Formate/glycerate dehydrogenase catalytic domain-like"/>
    <property type="match status" value="1"/>
</dbReference>
<dbReference type="InterPro" id="IPR006139">
    <property type="entry name" value="D-isomer_2_OHA_DH_cat_dom"/>
</dbReference>
<dbReference type="Pfam" id="PF02826">
    <property type="entry name" value="2-Hacid_dh_C"/>
    <property type="match status" value="1"/>
</dbReference>
<evidence type="ECO:0000259" key="3">
    <source>
        <dbReference type="Pfam" id="PF00389"/>
    </source>
</evidence>
<dbReference type="InterPro" id="IPR029753">
    <property type="entry name" value="D-isomer_DH_CS"/>
</dbReference>